<comment type="caution">
    <text evidence="5">The sequence shown here is derived from an EMBL/GenBank/DDBJ whole genome shotgun (WGS) entry which is preliminary data.</text>
</comment>
<dbReference type="PANTHER" id="PTHR11566:SF215">
    <property type="entry name" value="DYNAMIN GTPASE"/>
    <property type="match status" value="1"/>
</dbReference>
<dbReference type="Gene3D" id="1.20.120.1240">
    <property type="entry name" value="Dynamin, middle domain"/>
    <property type="match status" value="1"/>
</dbReference>
<dbReference type="EMBL" id="ML976618">
    <property type="protein sequence ID" value="KAF1842442.1"/>
    <property type="molecule type" value="Genomic_DNA"/>
</dbReference>
<dbReference type="GeneID" id="63848555"/>
<evidence type="ECO:0000259" key="3">
    <source>
        <dbReference type="PROSITE" id="PS51388"/>
    </source>
</evidence>
<dbReference type="SMART" id="SM00053">
    <property type="entry name" value="DYNc"/>
    <property type="match status" value="1"/>
</dbReference>
<dbReference type="PRINTS" id="PR00195">
    <property type="entry name" value="DYNAMIN"/>
</dbReference>
<evidence type="ECO:0000256" key="1">
    <source>
        <dbReference type="ARBA" id="ARBA00022741"/>
    </source>
</evidence>
<dbReference type="PROSITE" id="PS51718">
    <property type="entry name" value="G_DYNAMIN_2"/>
    <property type="match status" value="1"/>
</dbReference>
<dbReference type="RefSeq" id="XP_040785005.1">
    <property type="nucleotide sequence ID" value="XM_040931303.1"/>
</dbReference>
<keyword evidence="1" id="KW-0547">Nucleotide-binding</keyword>
<dbReference type="PROSITE" id="PS51388">
    <property type="entry name" value="GED"/>
    <property type="match status" value="1"/>
</dbReference>
<evidence type="ECO:0000259" key="4">
    <source>
        <dbReference type="PROSITE" id="PS51718"/>
    </source>
</evidence>
<dbReference type="InterPro" id="IPR001401">
    <property type="entry name" value="Dynamin_GTPase"/>
</dbReference>
<dbReference type="Gene3D" id="3.40.50.300">
    <property type="entry name" value="P-loop containing nucleotide triphosphate hydrolases"/>
    <property type="match status" value="1"/>
</dbReference>
<dbReference type="PANTHER" id="PTHR11566">
    <property type="entry name" value="DYNAMIN"/>
    <property type="match status" value="1"/>
</dbReference>
<dbReference type="CDD" id="cd08771">
    <property type="entry name" value="DLP_1"/>
    <property type="match status" value="1"/>
</dbReference>
<keyword evidence="6" id="KW-1185">Reference proteome</keyword>
<dbReference type="GO" id="GO:0005525">
    <property type="term" value="F:GTP binding"/>
    <property type="evidence" value="ECO:0007669"/>
    <property type="project" value="InterPro"/>
</dbReference>
<dbReference type="SUPFAM" id="SSF52540">
    <property type="entry name" value="P-loop containing nucleoside triphosphate hydrolases"/>
    <property type="match status" value="1"/>
</dbReference>
<sequence length="720" mass="81530">MDEHAPTGLANQSLLNKIDKLRELNVKSLELPQLVVVGDQSSGKSSVLESLTGFSFPQDPGLCTRYATQISCRREPRQNGFVSIIPRAGADAATVDRLRSFKRPIPYPTNEILTRIMTEANQAMGIRMSKNDTDLSLQAFSEHILKIEINGPHQEHFTVIDVPGIFRVPSPPLTTDSDVFLVRNLVESYMQNSRTIILAVLPSTIDISTQEVLKMAENADPDGIRTMGVLTKADLAIEQATQDVVKELVLGKRNQVRLGYCVVRNRSADDEKSTISDRLAQEKAFFMESAWKSLEGSGRCGIESLKSRLSDLLLTISKKEFPNVKSDVAKNLDQCRNELENIGPSRKEQNAQRMYLGRLGSKFQSITQCALNGYYNSEAIFVKDTSLKLITGITRMNESFANDVWKKGHKRHISPSWNSEGEVAYDIADSDECKSPFKEIHDNHPELHDIVEMEDYECSEPKAFSNDPITEHIERVYQENRGPELGTFSGVILAVTFKEQSQKWEPLVLAHVSKSIMLVHDYIYRLLANVCPDKQVRDQLWGFLVDELRAAYTRAMEQARFLLRIERNGTPSTFNHYFNSEVQKKRQDRMSATLEKEAGTYYTVDRHTTTKAVPLTSIGNLVINIENMQQMREDILDVLSSYYKVSRKRFVDVICRQVIGHFLLEGEESPLRVFSPELVMGLEAEQLEMIAGEDAETKHRRAMLEAEIKNLETAMKLLRG</sequence>
<dbReference type="InterPro" id="IPR045063">
    <property type="entry name" value="Dynamin_N"/>
</dbReference>
<keyword evidence="2" id="KW-0342">GTP-binding</keyword>
<dbReference type="Pfam" id="PF01031">
    <property type="entry name" value="Dynamin_M"/>
    <property type="match status" value="1"/>
</dbReference>
<dbReference type="GO" id="GO:0005874">
    <property type="term" value="C:microtubule"/>
    <property type="evidence" value="ECO:0007669"/>
    <property type="project" value="TreeGrafter"/>
</dbReference>
<dbReference type="GO" id="GO:0016020">
    <property type="term" value="C:membrane"/>
    <property type="evidence" value="ECO:0007669"/>
    <property type="project" value="TreeGrafter"/>
</dbReference>
<evidence type="ECO:0000256" key="2">
    <source>
        <dbReference type="ARBA" id="ARBA00023134"/>
    </source>
</evidence>
<name>A0A9P4GBM5_9PLEO</name>
<dbReference type="OrthoDB" id="415706at2759"/>
<feature type="domain" description="Dynamin-type G" evidence="4">
    <location>
        <begin position="28"/>
        <end position="322"/>
    </location>
</feature>
<dbReference type="GO" id="GO:0016559">
    <property type="term" value="P:peroxisome fission"/>
    <property type="evidence" value="ECO:0007669"/>
    <property type="project" value="TreeGrafter"/>
</dbReference>
<gene>
    <name evidence="5" type="ORF">K460DRAFT_346292</name>
</gene>
<dbReference type="InterPro" id="IPR027417">
    <property type="entry name" value="P-loop_NTPase"/>
</dbReference>
<evidence type="ECO:0000313" key="5">
    <source>
        <dbReference type="EMBL" id="KAF1842442.1"/>
    </source>
</evidence>
<dbReference type="Proteomes" id="UP000800039">
    <property type="component" value="Unassembled WGS sequence"/>
</dbReference>
<dbReference type="InterPro" id="IPR022812">
    <property type="entry name" value="Dynamin"/>
</dbReference>
<dbReference type="GO" id="GO:0006897">
    <property type="term" value="P:endocytosis"/>
    <property type="evidence" value="ECO:0007669"/>
    <property type="project" value="TreeGrafter"/>
</dbReference>
<evidence type="ECO:0000313" key="6">
    <source>
        <dbReference type="Proteomes" id="UP000800039"/>
    </source>
</evidence>
<dbReference type="GO" id="GO:0008017">
    <property type="term" value="F:microtubule binding"/>
    <property type="evidence" value="ECO:0007669"/>
    <property type="project" value="TreeGrafter"/>
</dbReference>
<dbReference type="GO" id="GO:0000266">
    <property type="term" value="P:mitochondrial fission"/>
    <property type="evidence" value="ECO:0007669"/>
    <property type="project" value="TreeGrafter"/>
</dbReference>
<reference evidence="5" key="1">
    <citation type="submission" date="2020-01" db="EMBL/GenBank/DDBJ databases">
        <authorList>
            <consortium name="DOE Joint Genome Institute"/>
            <person name="Haridas S."/>
            <person name="Albert R."/>
            <person name="Binder M."/>
            <person name="Bloem J."/>
            <person name="Labutti K."/>
            <person name="Salamov A."/>
            <person name="Andreopoulos B."/>
            <person name="Baker S.E."/>
            <person name="Barry K."/>
            <person name="Bills G."/>
            <person name="Bluhm B.H."/>
            <person name="Cannon C."/>
            <person name="Castanera R."/>
            <person name="Culley D.E."/>
            <person name="Daum C."/>
            <person name="Ezra D."/>
            <person name="Gonzalez J.B."/>
            <person name="Henrissat B."/>
            <person name="Kuo A."/>
            <person name="Liang C."/>
            <person name="Lipzen A."/>
            <person name="Lutzoni F."/>
            <person name="Magnuson J."/>
            <person name="Mondo S."/>
            <person name="Nolan M."/>
            <person name="Ohm R."/>
            <person name="Pangilinan J."/>
            <person name="Park H.-J."/>
            <person name="Ramirez L."/>
            <person name="Alfaro M."/>
            <person name="Sun H."/>
            <person name="Tritt A."/>
            <person name="Yoshinaga Y."/>
            <person name="Zwiers L.-H."/>
            <person name="Turgeon B.G."/>
            <person name="Goodwin S.B."/>
            <person name="Spatafora J.W."/>
            <person name="Crous P.W."/>
            <person name="Grigoriev I.V."/>
        </authorList>
    </citation>
    <scope>NUCLEOTIDE SEQUENCE</scope>
    <source>
        <strain evidence="5">CBS 394.84</strain>
    </source>
</reference>
<proteinExistence type="predicted"/>
<dbReference type="InterPro" id="IPR000375">
    <property type="entry name" value="Dynamin_stalk"/>
</dbReference>
<dbReference type="Pfam" id="PF00350">
    <property type="entry name" value="Dynamin_N"/>
    <property type="match status" value="1"/>
</dbReference>
<dbReference type="GO" id="GO:0005739">
    <property type="term" value="C:mitochondrion"/>
    <property type="evidence" value="ECO:0007669"/>
    <property type="project" value="TreeGrafter"/>
</dbReference>
<dbReference type="AlphaFoldDB" id="A0A9P4GBM5"/>
<dbReference type="GO" id="GO:0048312">
    <property type="term" value="P:intracellular distribution of mitochondria"/>
    <property type="evidence" value="ECO:0007669"/>
    <property type="project" value="TreeGrafter"/>
</dbReference>
<organism evidence="5 6">
    <name type="scientific">Cucurbitaria berberidis CBS 394.84</name>
    <dbReference type="NCBI Taxonomy" id="1168544"/>
    <lineage>
        <taxon>Eukaryota</taxon>
        <taxon>Fungi</taxon>
        <taxon>Dikarya</taxon>
        <taxon>Ascomycota</taxon>
        <taxon>Pezizomycotina</taxon>
        <taxon>Dothideomycetes</taxon>
        <taxon>Pleosporomycetidae</taxon>
        <taxon>Pleosporales</taxon>
        <taxon>Pleosporineae</taxon>
        <taxon>Cucurbitariaceae</taxon>
        <taxon>Cucurbitaria</taxon>
    </lineage>
</organism>
<feature type="domain" description="GED" evidence="3">
    <location>
        <begin position="632"/>
        <end position="720"/>
    </location>
</feature>
<accession>A0A9P4GBM5</accession>
<protein>
    <submittedName>
        <fullName evidence="5">Interferon-induced GTP-binding protein Mx2</fullName>
    </submittedName>
</protein>
<dbReference type="InterPro" id="IPR020850">
    <property type="entry name" value="GED_dom"/>
</dbReference>
<dbReference type="InterPro" id="IPR030381">
    <property type="entry name" value="G_DYNAMIN_dom"/>
</dbReference>
<dbReference type="FunFam" id="3.40.50.300:FF:001425">
    <property type="entry name" value="Dynamin GTPase, putative"/>
    <property type="match status" value="1"/>
</dbReference>
<dbReference type="GO" id="GO:0003924">
    <property type="term" value="F:GTPase activity"/>
    <property type="evidence" value="ECO:0007669"/>
    <property type="project" value="InterPro"/>
</dbReference>